<reference evidence="2 3" key="1">
    <citation type="submission" date="2018-10" db="EMBL/GenBank/DDBJ databases">
        <title>Bacillus Keqinensis sp. nov., a moderately halophilic bacterium isolated from a saline-alkaline lake.</title>
        <authorList>
            <person name="Wang H."/>
        </authorList>
    </citation>
    <scope>NUCLEOTIDE SEQUENCE [LARGE SCALE GENOMIC DNA]</scope>
    <source>
        <strain evidence="2 3">KQ-3</strain>
    </source>
</reference>
<dbReference type="Proteomes" id="UP000278746">
    <property type="component" value="Unassembled WGS sequence"/>
</dbReference>
<dbReference type="Pfam" id="PF00903">
    <property type="entry name" value="Glyoxalase"/>
    <property type="match status" value="1"/>
</dbReference>
<comment type="caution">
    <text evidence="2">The sequence shown here is derived from an EMBL/GenBank/DDBJ whole genome shotgun (WGS) entry which is preliminary data.</text>
</comment>
<sequence>MINGIYETHADVRNLKEARAFYEEQLGLTPSLVMEERGVIFYTPGGSGQVFGIWEKPEVEWKKSHFAFQIPVEDMKSAISWLKDREIVAKQAFGLDPTEPLVHTWVPMASVYFEDPDGNLLEFAANLPEPPDHDPKVIYFSDWEKKHGKHTSSPVQAEPTLETQHYKPYIPRQKAVVNENYNRLLSQRINRF</sequence>
<dbReference type="RefSeq" id="WP_122896150.1">
    <property type="nucleotide sequence ID" value="NZ_RHIB01000001.1"/>
</dbReference>
<dbReference type="CDD" id="cd06587">
    <property type="entry name" value="VOC"/>
    <property type="match status" value="1"/>
</dbReference>
<organism evidence="2 3">
    <name type="scientific">Alteribacter keqinensis</name>
    <dbReference type="NCBI Taxonomy" id="2483800"/>
    <lineage>
        <taxon>Bacteria</taxon>
        <taxon>Bacillati</taxon>
        <taxon>Bacillota</taxon>
        <taxon>Bacilli</taxon>
        <taxon>Bacillales</taxon>
        <taxon>Bacillaceae</taxon>
        <taxon>Alteribacter</taxon>
    </lineage>
</organism>
<dbReference type="EMBL" id="RHIB01000001">
    <property type="protein sequence ID" value="RNA68624.1"/>
    <property type="molecule type" value="Genomic_DNA"/>
</dbReference>
<dbReference type="AlphaFoldDB" id="A0A3M7TV62"/>
<evidence type="ECO:0000313" key="3">
    <source>
        <dbReference type="Proteomes" id="UP000278746"/>
    </source>
</evidence>
<name>A0A3M7TV62_9BACI</name>
<dbReference type="InterPro" id="IPR004360">
    <property type="entry name" value="Glyas_Fos-R_dOase_dom"/>
</dbReference>
<gene>
    <name evidence="2" type="ORF">EBO34_01245</name>
</gene>
<dbReference type="InterPro" id="IPR029068">
    <property type="entry name" value="Glyas_Bleomycin-R_OHBP_Dase"/>
</dbReference>
<dbReference type="Gene3D" id="3.10.180.10">
    <property type="entry name" value="2,3-Dihydroxybiphenyl 1,2-Dioxygenase, domain 1"/>
    <property type="match status" value="1"/>
</dbReference>
<keyword evidence="3" id="KW-1185">Reference proteome</keyword>
<dbReference type="OrthoDB" id="375220at2"/>
<dbReference type="SUPFAM" id="SSF54593">
    <property type="entry name" value="Glyoxalase/Bleomycin resistance protein/Dihydroxybiphenyl dioxygenase"/>
    <property type="match status" value="1"/>
</dbReference>
<dbReference type="PROSITE" id="PS51819">
    <property type="entry name" value="VOC"/>
    <property type="match status" value="1"/>
</dbReference>
<evidence type="ECO:0000259" key="1">
    <source>
        <dbReference type="PROSITE" id="PS51819"/>
    </source>
</evidence>
<proteinExistence type="predicted"/>
<dbReference type="InterPro" id="IPR037523">
    <property type="entry name" value="VOC_core"/>
</dbReference>
<protein>
    <submittedName>
        <fullName evidence="2">VOC family protein</fullName>
    </submittedName>
</protein>
<feature type="domain" description="VOC" evidence="1">
    <location>
        <begin position="4"/>
        <end position="126"/>
    </location>
</feature>
<evidence type="ECO:0000313" key="2">
    <source>
        <dbReference type="EMBL" id="RNA68624.1"/>
    </source>
</evidence>
<accession>A0A3M7TV62</accession>